<feature type="domain" description="Methyltransferase type 11" evidence="1">
    <location>
        <begin position="64"/>
        <end position="153"/>
    </location>
</feature>
<evidence type="ECO:0000313" key="3">
    <source>
        <dbReference type="Proteomes" id="UP000008914"/>
    </source>
</evidence>
<proteinExistence type="predicted"/>
<keyword evidence="3" id="KW-1185">Reference proteome</keyword>
<sequence>MVMHDEMDEEMQDEFGTMAAWTREAVTRLGPDHAIPAGCRGSGRPSGLDWLLARLGAGPGDPLLDVGAGLGGPAAYARAAAGVRPVCVEPMRAAAAGAAALFDLPSVLGEGARLPLATGSFGLAWSLGTLCTTDEKAVWLGELRRVLRPRARLGLLVVVATGESFHVPWGNAFPSLGELRQLLAAGGFTVAEEAWTDDLPPAGGTWQRLEDEVEAAVREAHGQDERYAAVRDQERRMGGLVESGRVRGRVLATEVVT</sequence>
<dbReference type="eggNOG" id="COG0500">
    <property type="taxonomic scope" value="Bacteria"/>
</dbReference>
<dbReference type="Gene3D" id="3.40.50.150">
    <property type="entry name" value="Vaccinia Virus protein VP39"/>
    <property type="match status" value="1"/>
</dbReference>
<dbReference type="GO" id="GO:0032259">
    <property type="term" value="P:methylation"/>
    <property type="evidence" value="ECO:0007669"/>
    <property type="project" value="UniProtKB-KW"/>
</dbReference>
<evidence type="ECO:0000259" key="1">
    <source>
        <dbReference type="Pfam" id="PF08241"/>
    </source>
</evidence>
<keyword evidence="2" id="KW-0489">Methyltransferase</keyword>
<dbReference type="EMBL" id="CP002343">
    <property type="protein sequence ID" value="ADU49312.1"/>
    <property type="molecule type" value="Genomic_DNA"/>
</dbReference>
<dbReference type="SUPFAM" id="SSF53335">
    <property type="entry name" value="S-adenosyl-L-methionine-dependent methyltransferases"/>
    <property type="match status" value="1"/>
</dbReference>
<protein>
    <submittedName>
        <fullName evidence="2">Methyltransferase type 11</fullName>
    </submittedName>
</protein>
<dbReference type="GO" id="GO:0008757">
    <property type="term" value="F:S-adenosylmethionine-dependent methyltransferase activity"/>
    <property type="evidence" value="ECO:0007669"/>
    <property type="project" value="InterPro"/>
</dbReference>
<gene>
    <name evidence="2" type="ordered locus">Intca_2811</name>
</gene>
<dbReference type="Proteomes" id="UP000008914">
    <property type="component" value="Chromosome"/>
</dbReference>
<dbReference type="KEGG" id="ica:Intca_2811"/>
<dbReference type="OrthoDB" id="5177196at2"/>
<evidence type="ECO:0000313" key="2">
    <source>
        <dbReference type="EMBL" id="ADU49312.1"/>
    </source>
</evidence>
<reference evidence="2 3" key="1">
    <citation type="journal article" date="2010" name="Stand. Genomic Sci.">
        <title>Complete genome sequence of Intrasporangium calvum type strain (7 KIP).</title>
        <authorList>
            <person name="Del Rio T.G."/>
            <person name="Chertkov O."/>
            <person name="Yasawong M."/>
            <person name="Lucas S."/>
            <person name="Deshpande S."/>
            <person name="Cheng J.F."/>
            <person name="Detter C."/>
            <person name="Tapia R."/>
            <person name="Han C."/>
            <person name="Goodwin L."/>
            <person name="Pitluck S."/>
            <person name="Liolios K."/>
            <person name="Ivanova N."/>
            <person name="Mavromatis K."/>
            <person name="Pati A."/>
            <person name="Chen A."/>
            <person name="Palaniappan K."/>
            <person name="Land M."/>
            <person name="Hauser L."/>
            <person name="Chang Y.J."/>
            <person name="Jeffries C.D."/>
            <person name="Rohde M."/>
            <person name="Pukall R."/>
            <person name="Sikorski J."/>
            <person name="Goker M."/>
            <person name="Woyke T."/>
            <person name="Bristow J."/>
            <person name="Eisen J.A."/>
            <person name="Markowitz V."/>
            <person name="Hugenholtz P."/>
            <person name="Kyrpides N.C."/>
            <person name="Klenk H.P."/>
            <person name="Lapidus A."/>
        </authorList>
    </citation>
    <scope>NUCLEOTIDE SEQUENCE [LARGE SCALE GENOMIC DNA]</scope>
    <source>
        <strain evidence="3">ATCC 23552 / DSM 43043 / JCM 3097 / NBRC 12989 / 7 KIP</strain>
    </source>
</reference>
<organism evidence="2 3">
    <name type="scientific">Intrasporangium calvum (strain ATCC 23552 / DSM 43043 / JCM 3097 / NBRC 12989 / NCIMB 10167 / NRRL B-3866 / 7 KIP)</name>
    <dbReference type="NCBI Taxonomy" id="710696"/>
    <lineage>
        <taxon>Bacteria</taxon>
        <taxon>Bacillati</taxon>
        <taxon>Actinomycetota</taxon>
        <taxon>Actinomycetes</taxon>
        <taxon>Micrococcales</taxon>
        <taxon>Intrasporangiaceae</taxon>
        <taxon>Intrasporangium</taxon>
    </lineage>
</organism>
<accession>E6S9S4</accession>
<name>E6S9S4_INTC7</name>
<dbReference type="STRING" id="710696.Intca_2811"/>
<dbReference type="InterPro" id="IPR013216">
    <property type="entry name" value="Methyltransf_11"/>
</dbReference>
<keyword evidence="2" id="KW-0808">Transferase</keyword>
<dbReference type="HOGENOM" id="CLU_1106199_0_0_11"/>
<dbReference type="RefSeq" id="WP_013493624.1">
    <property type="nucleotide sequence ID" value="NC_014830.1"/>
</dbReference>
<dbReference type="InterPro" id="IPR029063">
    <property type="entry name" value="SAM-dependent_MTases_sf"/>
</dbReference>
<dbReference type="Pfam" id="PF08241">
    <property type="entry name" value="Methyltransf_11"/>
    <property type="match status" value="1"/>
</dbReference>
<dbReference type="AlphaFoldDB" id="E6S9S4"/>